<dbReference type="Gene3D" id="1.25.10.10">
    <property type="entry name" value="Leucine-rich Repeat Variant"/>
    <property type="match status" value="1"/>
</dbReference>
<organism evidence="1 2">
    <name type="scientific">Goodea atripinnis</name>
    <dbReference type="NCBI Taxonomy" id="208336"/>
    <lineage>
        <taxon>Eukaryota</taxon>
        <taxon>Metazoa</taxon>
        <taxon>Chordata</taxon>
        <taxon>Craniata</taxon>
        <taxon>Vertebrata</taxon>
        <taxon>Euteleostomi</taxon>
        <taxon>Actinopterygii</taxon>
        <taxon>Neopterygii</taxon>
        <taxon>Teleostei</taxon>
        <taxon>Neoteleostei</taxon>
        <taxon>Acanthomorphata</taxon>
        <taxon>Ovalentaria</taxon>
        <taxon>Atherinomorphae</taxon>
        <taxon>Cyprinodontiformes</taxon>
        <taxon>Goodeidae</taxon>
        <taxon>Goodea</taxon>
    </lineage>
</organism>
<protein>
    <submittedName>
        <fullName evidence="1">Uncharacterized protein</fullName>
    </submittedName>
</protein>
<dbReference type="EMBL" id="JAHRIO010051351">
    <property type="protein sequence ID" value="MEQ2175353.1"/>
    <property type="molecule type" value="Genomic_DNA"/>
</dbReference>
<name>A0ABV0NV95_9TELE</name>
<evidence type="ECO:0000313" key="1">
    <source>
        <dbReference type="EMBL" id="MEQ2175353.1"/>
    </source>
</evidence>
<keyword evidence="2" id="KW-1185">Reference proteome</keyword>
<dbReference type="InterPro" id="IPR011989">
    <property type="entry name" value="ARM-like"/>
</dbReference>
<reference evidence="1 2" key="1">
    <citation type="submission" date="2021-06" db="EMBL/GenBank/DDBJ databases">
        <authorList>
            <person name="Palmer J.M."/>
        </authorList>
    </citation>
    <scope>NUCLEOTIDE SEQUENCE [LARGE SCALE GENOMIC DNA]</scope>
    <source>
        <strain evidence="1 2">GA_2019</strain>
        <tissue evidence="1">Muscle</tissue>
    </source>
</reference>
<accession>A0ABV0NV95</accession>
<feature type="non-terminal residue" evidence="1">
    <location>
        <position position="1"/>
    </location>
</feature>
<dbReference type="Proteomes" id="UP001476798">
    <property type="component" value="Unassembled WGS sequence"/>
</dbReference>
<dbReference type="InterPro" id="IPR016024">
    <property type="entry name" value="ARM-type_fold"/>
</dbReference>
<comment type="caution">
    <text evidence="1">The sequence shown here is derived from an EMBL/GenBank/DDBJ whole genome shotgun (WGS) entry which is preliminary data.</text>
</comment>
<dbReference type="SUPFAM" id="SSF48371">
    <property type="entry name" value="ARM repeat"/>
    <property type="match status" value="1"/>
</dbReference>
<sequence>YRKADEREPLLAAMQIFLPRIQQLISQLLADATIFSVLIQKQVIKIFHALVQVGLNDCPNLFTLEVDEDDRPELAWWKCKKWALRIITRLFERWVQEQRSRVRVLRESKVIILIPLVLTTDMEALAM</sequence>
<gene>
    <name evidence="1" type="ORF">GOODEAATRI_017174</name>
</gene>
<evidence type="ECO:0000313" key="2">
    <source>
        <dbReference type="Proteomes" id="UP001476798"/>
    </source>
</evidence>
<proteinExistence type="predicted"/>